<dbReference type="EMBL" id="JBCGBO010000024">
    <property type="protein sequence ID" value="KAK9181050.1"/>
    <property type="molecule type" value="Genomic_DNA"/>
</dbReference>
<dbReference type="AlphaFoldDB" id="A0AAP0LTQ9"/>
<dbReference type="Proteomes" id="UP001428341">
    <property type="component" value="Unassembled WGS sequence"/>
</dbReference>
<accession>A0AAP0LTQ9</accession>
<evidence type="ECO:0000313" key="1">
    <source>
        <dbReference type="EMBL" id="KAK9181050.1"/>
    </source>
</evidence>
<gene>
    <name evidence="1" type="ORF">WN944_024187</name>
</gene>
<name>A0AAP0LTQ9_9ROSI</name>
<keyword evidence="2" id="KW-1185">Reference proteome</keyword>
<reference evidence="1 2" key="1">
    <citation type="submission" date="2024-05" db="EMBL/GenBank/DDBJ databases">
        <title>Haplotype-resolved chromosome-level genome assembly of Huyou (Citrus changshanensis).</title>
        <authorList>
            <person name="Miao C."/>
            <person name="Chen W."/>
            <person name="Wu Y."/>
            <person name="Wang L."/>
            <person name="Zhao S."/>
            <person name="Grierson D."/>
            <person name="Xu C."/>
            <person name="Chen K."/>
        </authorList>
    </citation>
    <scope>NUCLEOTIDE SEQUENCE [LARGE SCALE GENOMIC DNA]</scope>
    <source>
        <strain evidence="1">01-14</strain>
        <tissue evidence="1">Leaf</tissue>
    </source>
</reference>
<evidence type="ECO:0000313" key="2">
    <source>
        <dbReference type="Proteomes" id="UP001428341"/>
    </source>
</evidence>
<comment type="caution">
    <text evidence="1">The sequence shown here is derived from an EMBL/GenBank/DDBJ whole genome shotgun (WGS) entry which is preliminary data.</text>
</comment>
<proteinExistence type="predicted"/>
<sequence>MKANRDGSFTLLAVSQFVLVRVSEPIRPHIIQNQEHDRFSFLSANINFSSSLFYKVHQIFIPFSGEQGQTLKVDGKDYTSRGPCYEPNNNYSHASVVTYLHYRANNKLTHTYDFMKRGLIISQDPRDNLRTNPLQEEGNDGIKGKTITSTWDEVYLDPIQVLVGLVTRARANKFKEALNGLIQATWAQSNLWRRVERIAHDKCMIQALEVFK</sequence>
<protein>
    <submittedName>
        <fullName evidence="1">Uncharacterized protein</fullName>
    </submittedName>
</protein>
<organism evidence="1 2">
    <name type="scientific">Citrus x changshan-huyou</name>
    <dbReference type="NCBI Taxonomy" id="2935761"/>
    <lineage>
        <taxon>Eukaryota</taxon>
        <taxon>Viridiplantae</taxon>
        <taxon>Streptophyta</taxon>
        <taxon>Embryophyta</taxon>
        <taxon>Tracheophyta</taxon>
        <taxon>Spermatophyta</taxon>
        <taxon>Magnoliopsida</taxon>
        <taxon>eudicotyledons</taxon>
        <taxon>Gunneridae</taxon>
        <taxon>Pentapetalae</taxon>
        <taxon>rosids</taxon>
        <taxon>malvids</taxon>
        <taxon>Sapindales</taxon>
        <taxon>Rutaceae</taxon>
        <taxon>Aurantioideae</taxon>
        <taxon>Citrus</taxon>
    </lineage>
</organism>